<organism evidence="1 2">
    <name type="scientific">Lophium mytilinum</name>
    <dbReference type="NCBI Taxonomy" id="390894"/>
    <lineage>
        <taxon>Eukaryota</taxon>
        <taxon>Fungi</taxon>
        <taxon>Dikarya</taxon>
        <taxon>Ascomycota</taxon>
        <taxon>Pezizomycotina</taxon>
        <taxon>Dothideomycetes</taxon>
        <taxon>Pleosporomycetidae</taxon>
        <taxon>Mytilinidiales</taxon>
        <taxon>Mytilinidiaceae</taxon>
        <taxon>Lophium</taxon>
    </lineage>
</organism>
<evidence type="ECO:0000313" key="2">
    <source>
        <dbReference type="Proteomes" id="UP000799750"/>
    </source>
</evidence>
<gene>
    <name evidence="1" type="ORF">BU16DRAFT_144307</name>
</gene>
<name>A0A6A6QFE7_9PEZI</name>
<keyword evidence="2" id="KW-1185">Reference proteome</keyword>
<dbReference type="AlphaFoldDB" id="A0A6A6QFE7"/>
<proteinExistence type="predicted"/>
<dbReference type="EMBL" id="MU004196">
    <property type="protein sequence ID" value="KAF2491125.1"/>
    <property type="molecule type" value="Genomic_DNA"/>
</dbReference>
<sequence length="99" mass="11067">MVELEAGKIRPEARHAAGKKMLKVVNREVRGALQLAGRKGAGRRLWWGGSVVWAWCWYVVGEVVRLRAKGLRTAARDGCESCAMPNIPSRRTLHRRCSA</sequence>
<evidence type="ECO:0000313" key="1">
    <source>
        <dbReference type="EMBL" id="KAF2491125.1"/>
    </source>
</evidence>
<accession>A0A6A6QFE7</accession>
<protein>
    <submittedName>
        <fullName evidence="1">Uncharacterized protein</fullName>
    </submittedName>
</protein>
<reference evidence="1" key="1">
    <citation type="journal article" date="2020" name="Stud. Mycol.">
        <title>101 Dothideomycetes genomes: a test case for predicting lifestyles and emergence of pathogens.</title>
        <authorList>
            <person name="Haridas S."/>
            <person name="Albert R."/>
            <person name="Binder M."/>
            <person name="Bloem J."/>
            <person name="Labutti K."/>
            <person name="Salamov A."/>
            <person name="Andreopoulos B."/>
            <person name="Baker S."/>
            <person name="Barry K."/>
            <person name="Bills G."/>
            <person name="Bluhm B."/>
            <person name="Cannon C."/>
            <person name="Castanera R."/>
            <person name="Culley D."/>
            <person name="Daum C."/>
            <person name="Ezra D."/>
            <person name="Gonzalez J."/>
            <person name="Henrissat B."/>
            <person name="Kuo A."/>
            <person name="Liang C."/>
            <person name="Lipzen A."/>
            <person name="Lutzoni F."/>
            <person name="Magnuson J."/>
            <person name="Mondo S."/>
            <person name="Nolan M."/>
            <person name="Ohm R."/>
            <person name="Pangilinan J."/>
            <person name="Park H.-J."/>
            <person name="Ramirez L."/>
            <person name="Alfaro M."/>
            <person name="Sun H."/>
            <person name="Tritt A."/>
            <person name="Yoshinaga Y."/>
            <person name="Zwiers L.-H."/>
            <person name="Turgeon B."/>
            <person name="Goodwin S."/>
            <person name="Spatafora J."/>
            <person name="Crous P."/>
            <person name="Grigoriev I."/>
        </authorList>
    </citation>
    <scope>NUCLEOTIDE SEQUENCE</scope>
    <source>
        <strain evidence="1">CBS 269.34</strain>
    </source>
</reference>
<dbReference type="Proteomes" id="UP000799750">
    <property type="component" value="Unassembled WGS sequence"/>
</dbReference>